<dbReference type="Gene3D" id="1.10.287.130">
    <property type="match status" value="1"/>
</dbReference>
<keyword evidence="5" id="KW-0418">Kinase</keyword>
<feature type="region of interest" description="Disordered" evidence="7">
    <location>
        <begin position="777"/>
        <end position="797"/>
    </location>
</feature>
<dbReference type="EC" id="2.7.13.3" evidence="2"/>
<feature type="modified residue" description="4-aspartylphosphate" evidence="6">
    <location>
        <position position="858"/>
    </location>
</feature>
<dbReference type="SUPFAM" id="SSF55874">
    <property type="entry name" value="ATPase domain of HSP90 chaperone/DNA topoisomerase II/histidine kinase"/>
    <property type="match status" value="1"/>
</dbReference>
<evidence type="ECO:0000256" key="2">
    <source>
        <dbReference type="ARBA" id="ARBA00012438"/>
    </source>
</evidence>
<dbReference type="SMART" id="SM00387">
    <property type="entry name" value="HATPase_c"/>
    <property type="match status" value="1"/>
</dbReference>
<dbReference type="Gene3D" id="2.10.70.100">
    <property type="match status" value="1"/>
</dbReference>
<dbReference type="FunFam" id="3.30.565.10:FF:000049">
    <property type="entry name" value="Two-component sensor histidine kinase"/>
    <property type="match status" value="1"/>
</dbReference>
<dbReference type="InterPro" id="IPR036097">
    <property type="entry name" value="HisK_dim/P_sf"/>
</dbReference>
<accession>A0A2S2CVX1</accession>
<comment type="catalytic activity">
    <reaction evidence="1">
        <text>ATP + protein L-histidine = ADP + protein N-phospho-L-histidine.</text>
        <dbReference type="EC" id="2.7.13.3"/>
    </reaction>
</comment>
<evidence type="ECO:0000256" key="5">
    <source>
        <dbReference type="ARBA" id="ARBA00022777"/>
    </source>
</evidence>
<dbReference type="InterPro" id="IPR000014">
    <property type="entry name" value="PAS"/>
</dbReference>
<feature type="domain" description="PAC" evidence="11">
    <location>
        <begin position="496"/>
        <end position="553"/>
    </location>
</feature>
<dbReference type="SUPFAM" id="SSF55785">
    <property type="entry name" value="PYP-like sensor domain (PAS domain)"/>
    <property type="match status" value="2"/>
</dbReference>
<dbReference type="CDD" id="cd00130">
    <property type="entry name" value="PAS"/>
    <property type="match status" value="1"/>
</dbReference>
<evidence type="ECO:0000313" key="12">
    <source>
        <dbReference type="EMBL" id="AWK88626.1"/>
    </source>
</evidence>
<evidence type="ECO:0000259" key="10">
    <source>
        <dbReference type="PROSITE" id="PS50112"/>
    </source>
</evidence>
<dbReference type="InterPro" id="IPR003661">
    <property type="entry name" value="HisK_dim/P_dom"/>
</dbReference>
<name>A0A2S2CVX1_9PROT</name>
<feature type="domain" description="Response regulatory" evidence="9">
    <location>
        <begin position="807"/>
        <end position="924"/>
    </location>
</feature>
<dbReference type="EMBL" id="CP029355">
    <property type="protein sequence ID" value="AWK88626.1"/>
    <property type="molecule type" value="Genomic_DNA"/>
</dbReference>
<dbReference type="Proteomes" id="UP000245629">
    <property type="component" value="Chromosome 4"/>
</dbReference>
<dbReference type="InterPro" id="IPR035965">
    <property type="entry name" value="PAS-like_dom_sf"/>
</dbReference>
<dbReference type="Gene3D" id="3.30.450.20">
    <property type="entry name" value="PAS domain"/>
    <property type="match status" value="3"/>
</dbReference>
<reference evidence="13" key="1">
    <citation type="submission" date="2018-05" db="EMBL/GenBank/DDBJ databases">
        <title>Azospirillum thermophila sp. nov., a novel isolated from hot spring.</title>
        <authorList>
            <person name="Zhao Z."/>
        </authorList>
    </citation>
    <scope>NUCLEOTIDE SEQUENCE [LARGE SCALE GENOMIC DNA]</scope>
    <source>
        <strain evidence="13">CFH 70021</strain>
    </source>
</reference>
<sequence>MLLMVLPLLGFSLYSELSHMAEREAALHDEARRWLSVIEDEEAHVFTETDRLLDLLIDSGTAALAPDACMATLARQAGRYPNYLTVTITGADGVIRCASTSAALGFSIADRPTFLHVRDKGGGITGVSAPSRYSGKLMIPLVKRYDDAGGRFAGAVTGLIDVGWLEDLIQRKPLPPDTSLLIADRAGVVFARAPHDGGRRSLLPEHLRPLLIAAQPGVGEIREGQRRLITAWSPFGNGLKDTLTILSIDRDVRMAPISRAALRSVLLSAAVVLGAVAASGLALHRYLRYRERVEQALRRAQEHLSLVLSSVEAGVWEWDVRTDQVTWSTGLYRLFGVDNGFTPSFTSWLERLPADEQTAMHGLIQDLFSRRQTEYRLEHRILRSNGEACWLLSLGRVFYGHGGEAERMVGLTVDVTRSKKAEQALRQSEEHYRSLVESQTDIVVRLDTQGRYTFVNDTACRVFGRPYDELIGSHWQEFTVDEDVESVKVAIGRMEQDPSCRVVVEARVRAGRVTRWYLWEGGQTFDEQGRFTELQAVGRDITDRKLMEERLCLAKKEAELAASSKSRFLAAASHDLRQPMQSLILFAAALHRHVDAQGQEQLDHLERSLEALKGLLDSLLDVSRLDAGLVRPQIVDIPLSAVLDELDAAYRPIAEERGLSWSIIGCAGTVHSDRILLARLLRNLVENALRYTRAGGVTIRCRRDGDHLLIEVKDTGIGIPDDQRERIFEEFVQIGNVERNRRQGLGLGLAIVRRIARLLDYRIDVWSQEGKGSLFSVRVPRGSDERPQPTVGTADRPPVPRLRPDQLILVIDDEVLVGLALQAILQDWGCEVLTATTIDEALERLRRTSRCPDIILADYRLGGGVLGTEAITRLRHVCGRDIPALLLTGETAPAELREAATRGLSILHKPVTPHHLAEALNALPLDQAG</sequence>
<evidence type="ECO:0000259" key="9">
    <source>
        <dbReference type="PROSITE" id="PS50110"/>
    </source>
</evidence>
<dbReference type="Pfam" id="PF08447">
    <property type="entry name" value="PAS_3"/>
    <property type="match status" value="1"/>
</dbReference>
<evidence type="ECO:0000256" key="4">
    <source>
        <dbReference type="ARBA" id="ARBA00022679"/>
    </source>
</evidence>
<dbReference type="PRINTS" id="PR00344">
    <property type="entry name" value="BCTRLSENSOR"/>
</dbReference>
<dbReference type="InterPro" id="IPR001610">
    <property type="entry name" value="PAC"/>
</dbReference>
<dbReference type="Pfam" id="PF00072">
    <property type="entry name" value="Response_reg"/>
    <property type="match status" value="1"/>
</dbReference>
<evidence type="ECO:0000259" key="8">
    <source>
        <dbReference type="PROSITE" id="PS50109"/>
    </source>
</evidence>
<dbReference type="SMART" id="SM00388">
    <property type="entry name" value="HisKA"/>
    <property type="match status" value="1"/>
</dbReference>
<gene>
    <name evidence="12" type="ORF">DEW08_21260</name>
</gene>
<evidence type="ECO:0000256" key="7">
    <source>
        <dbReference type="SAM" id="MobiDB-lite"/>
    </source>
</evidence>
<evidence type="ECO:0000256" key="1">
    <source>
        <dbReference type="ARBA" id="ARBA00000085"/>
    </source>
</evidence>
<dbReference type="KEGG" id="azz:DEW08_21260"/>
<dbReference type="SUPFAM" id="SSF52172">
    <property type="entry name" value="CheY-like"/>
    <property type="match status" value="1"/>
</dbReference>
<dbReference type="SMART" id="SM00091">
    <property type="entry name" value="PAS"/>
    <property type="match status" value="2"/>
</dbReference>
<dbReference type="PANTHER" id="PTHR43304">
    <property type="entry name" value="PHYTOCHROME-LIKE PROTEIN CPH1"/>
    <property type="match status" value="1"/>
</dbReference>
<feature type="domain" description="PAS" evidence="10">
    <location>
        <begin position="428"/>
        <end position="498"/>
    </location>
</feature>
<evidence type="ECO:0000259" key="11">
    <source>
        <dbReference type="PROSITE" id="PS50113"/>
    </source>
</evidence>
<dbReference type="InterPro" id="IPR005467">
    <property type="entry name" value="His_kinase_dom"/>
</dbReference>
<dbReference type="InterPro" id="IPR036890">
    <property type="entry name" value="HATPase_C_sf"/>
</dbReference>
<protein>
    <recommendedName>
        <fullName evidence="2">histidine kinase</fullName>
        <ecNumber evidence="2">2.7.13.3</ecNumber>
    </recommendedName>
</protein>
<dbReference type="CDD" id="cd12914">
    <property type="entry name" value="PDC1_DGC_like"/>
    <property type="match status" value="1"/>
</dbReference>
<dbReference type="PROSITE" id="PS50109">
    <property type="entry name" value="HIS_KIN"/>
    <property type="match status" value="1"/>
</dbReference>
<dbReference type="PROSITE" id="PS50112">
    <property type="entry name" value="PAS"/>
    <property type="match status" value="1"/>
</dbReference>
<dbReference type="GO" id="GO:0000155">
    <property type="term" value="F:phosphorelay sensor kinase activity"/>
    <property type="evidence" value="ECO:0007669"/>
    <property type="project" value="InterPro"/>
</dbReference>
<dbReference type="InterPro" id="IPR013655">
    <property type="entry name" value="PAS_fold_3"/>
</dbReference>
<dbReference type="InterPro" id="IPR000700">
    <property type="entry name" value="PAS-assoc_C"/>
</dbReference>
<dbReference type="PROSITE" id="PS50110">
    <property type="entry name" value="RESPONSE_REGULATORY"/>
    <property type="match status" value="1"/>
</dbReference>
<keyword evidence="4" id="KW-0808">Transferase</keyword>
<dbReference type="Gene3D" id="3.40.50.2300">
    <property type="match status" value="1"/>
</dbReference>
<dbReference type="InterPro" id="IPR013656">
    <property type="entry name" value="PAS_4"/>
</dbReference>
<dbReference type="CDD" id="cd00156">
    <property type="entry name" value="REC"/>
    <property type="match status" value="1"/>
</dbReference>
<evidence type="ECO:0000313" key="13">
    <source>
        <dbReference type="Proteomes" id="UP000245629"/>
    </source>
</evidence>
<keyword evidence="13" id="KW-1185">Reference proteome</keyword>
<keyword evidence="3 6" id="KW-0597">Phosphoprotein</keyword>
<dbReference type="InterPro" id="IPR011006">
    <property type="entry name" value="CheY-like_superfamily"/>
</dbReference>
<organism evidence="12 13">
    <name type="scientific">Azospirillum thermophilum</name>
    <dbReference type="NCBI Taxonomy" id="2202148"/>
    <lineage>
        <taxon>Bacteria</taxon>
        <taxon>Pseudomonadati</taxon>
        <taxon>Pseudomonadota</taxon>
        <taxon>Alphaproteobacteria</taxon>
        <taxon>Rhodospirillales</taxon>
        <taxon>Azospirillaceae</taxon>
        <taxon>Azospirillum</taxon>
    </lineage>
</organism>
<proteinExistence type="predicted"/>
<evidence type="ECO:0000256" key="6">
    <source>
        <dbReference type="PROSITE-ProRule" id="PRU00169"/>
    </source>
</evidence>
<dbReference type="Pfam" id="PF08448">
    <property type="entry name" value="PAS_4"/>
    <property type="match status" value="1"/>
</dbReference>
<dbReference type="SMART" id="SM00448">
    <property type="entry name" value="REC"/>
    <property type="match status" value="1"/>
</dbReference>
<feature type="domain" description="Histidine kinase" evidence="8">
    <location>
        <begin position="571"/>
        <end position="783"/>
    </location>
</feature>
<dbReference type="PROSITE" id="PS50113">
    <property type="entry name" value="PAC"/>
    <property type="match status" value="2"/>
</dbReference>
<dbReference type="InterPro" id="IPR001789">
    <property type="entry name" value="Sig_transdc_resp-reg_receiver"/>
</dbReference>
<dbReference type="Pfam" id="PF00512">
    <property type="entry name" value="HisKA"/>
    <property type="match status" value="1"/>
</dbReference>
<dbReference type="CDD" id="cd00082">
    <property type="entry name" value="HisKA"/>
    <property type="match status" value="1"/>
</dbReference>
<evidence type="ECO:0000256" key="3">
    <source>
        <dbReference type="ARBA" id="ARBA00022553"/>
    </source>
</evidence>
<feature type="domain" description="PAC" evidence="11">
    <location>
        <begin position="375"/>
        <end position="427"/>
    </location>
</feature>
<dbReference type="SMART" id="SM00086">
    <property type="entry name" value="PAC"/>
    <property type="match status" value="2"/>
</dbReference>
<dbReference type="Pfam" id="PF02518">
    <property type="entry name" value="HATPase_c"/>
    <property type="match status" value="1"/>
</dbReference>
<dbReference type="SUPFAM" id="SSF47384">
    <property type="entry name" value="Homodimeric domain of signal transducing histidine kinase"/>
    <property type="match status" value="1"/>
</dbReference>
<dbReference type="InterPro" id="IPR003594">
    <property type="entry name" value="HATPase_dom"/>
</dbReference>
<dbReference type="Gene3D" id="3.30.565.10">
    <property type="entry name" value="Histidine kinase-like ATPase, C-terminal domain"/>
    <property type="match status" value="1"/>
</dbReference>
<dbReference type="PANTHER" id="PTHR43304:SF1">
    <property type="entry name" value="PAC DOMAIN-CONTAINING PROTEIN"/>
    <property type="match status" value="1"/>
</dbReference>
<dbReference type="NCBIfam" id="TIGR00229">
    <property type="entry name" value="sensory_box"/>
    <property type="match status" value="2"/>
</dbReference>
<dbReference type="InterPro" id="IPR004358">
    <property type="entry name" value="Sig_transdc_His_kin-like_C"/>
</dbReference>
<dbReference type="InterPro" id="IPR052162">
    <property type="entry name" value="Sensor_kinase/Photoreceptor"/>
</dbReference>
<dbReference type="AlphaFoldDB" id="A0A2S2CVX1"/>